<dbReference type="AlphaFoldDB" id="A0A9Q4F0E0"/>
<evidence type="ECO:0000313" key="1">
    <source>
        <dbReference type="EMBL" id="MCZ0666622.1"/>
    </source>
</evidence>
<name>A0A9Q4F0E0_MEDGN</name>
<protein>
    <submittedName>
        <fullName evidence="1">Uncharacterized protein</fullName>
    </submittedName>
</protein>
<accession>A0A9Q4F0E0</accession>
<organism evidence="1 2">
    <name type="scientific">Mediterraneibacter gnavus</name>
    <name type="common">Ruminococcus gnavus</name>
    <dbReference type="NCBI Taxonomy" id="33038"/>
    <lineage>
        <taxon>Bacteria</taxon>
        <taxon>Bacillati</taxon>
        <taxon>Bacillota</taxon>
        <taxon>Clostridia</taxon>
        <taxon>Lachnospirales</taxon>
        <taxon>Lachnospiraceae</taxon>
        <taxon>Mediterraneibacter</taxon>
    </lineage>
</organism>
<gene>
    <name evidence="1" type="ORF">OZZ17_03605</name>
</gene>
<reference evidence="1" key="1">
    <citation type="submission" date="2022-11" db="EMBL/GenBank/DDBJ databases">
        <title>Temperate bacteriophages infecting mucin-degrading bacterium Ruminococcus gnavus from the human gut.</title>
        <authorList>
            <person name="Buttimer C."/>
        </authorList>
    </citation>
    <scope>NUCLEOTIDE SEQUENCE</scope>
    <source>
        <strain evidence="1">CCUG 49994</strain>
    </source>
</reference>
<evidence type="ECO:0000313" key="2">
    <source>
        <dbReference type="Proteomes" id="UP001079535"/>
    </source>
</evidence>
<sequence length="148" mass="17606">MQESKKRFYDVKIKERYMMEELYKTKIKQYFTASIVGKLEHNFHFELKDSEEILIIPYCYIEWLSPTKVDDKEKLAKFSKRELHAYMNEDGTYRVKIIEAAVSEVEYIGKERTNKIKKIEYEIPVASIEVTGYVTKDGNELANLMIKE</sequence>
<dbReference type="RefSeq" id="WP_268803405.1">
    <property type="nucleotide sequence ID" value="NZ_JAPRAY010000003.1"/>
</dbReference>
<comment type="caution">
    <text evidence="1">The sequence shown here is derived from an EMBL/GenBank/DDBJ whole genome shotgun (WGS) entry which is preliminary data.</text>
</comment>
<proteinExistence type="predicted"/>
<dbReference type="Proteomes" id="UP001079535">
    <property type="component" value="Unassembled WGS sequence"/>
</dbReference>
<dbReference type="EMBL" id="JAPRAY010000003">
    <property type="protein sequence ID" value="MCZ0666622.1"/>
    <property type="molecule type" value="Genomic_DNA"/>
</dbReference>